<dbReference type="NCBIfam" id="TIGR00709">
    <property type="entry name" value="dat"/>
    <property type="match status" value="1"/>
</dbReference>
<dbReference type="KEGG" id="pez:HWQ56_05745"/>
<dbReference type="CDD" id="cd00610">
    <property type="entry name" value="OAT_like"/>
    <property type="match status" value="1"/>
</dbReference>
<keyword evidence="3" id="KW-0032">Aminotransferase</keyword>
<keyword evidence="5 6" id="KW-0663">Pyridoxal phosphate</keyword>
<evidence type="ECO:0000313" key="8">
    <source>
        <dbReference type="Proteomes" id="UP000509568"/>
    </source>
</evidence>
<gene>
    <name evidence="7" type="ORF">HWQ56_05745</name>
</gene>
<dbReference type="EMBL" id="CP056030">
    <property type="protein sequence ID" value="QKZ07610.1"/>
    <property type="molecule type" value="Genomic_DNA"/>
</dbReference>
<dbReference type="Pfam" id="PF00202">
    <property type="entry name" value="Aminotran_3"/>
    <property type="match status" value="1"/>
</dbReference>
<evidence type="ECO:0000256" key="5">
    <source>
        <dbReference type="ARBA" id="ARBA00022898"/>
    </source>
</evidence>
<accession>A0A7D5HH27</accession>
<evidence type="ECO:0000256" key="2">
    <source>
        <dbReference type="ARBA" id="ARBA00008954"/>
    </source>
</evidence>
<dbReference type="GO" id="GO:0030170">
    <property type="term" value="F:pyridoxal phosphate binding"/>
    <property type="evidence" value="ECO:0007669"/>
    <property type="project" value="InterPro"/>
</dbReference>
<evidence type="ECO:0000256" key="1">
    <source>
        <dbReference type="ARBA" id="ARBA00001933"/>
    </source>
</evidence>
<comment type="cofactor">
    <cofactor evidence="1">
        <name>pyridoxal 5'-phosphate</name>
        <dbReference type="ChEBI" id="CHEBI:597326"/>
    </cofactor>
</comment>
<dbReference type="InterPro" id="IPR005814">
    <property type="entry name" value="Aminotrans_3"/>
</dbReference>
<proteinExistence type="inferred from homology"/>
<organism evidence="7 8">
    <name type="scientific">Pseudomonas eucalypticola</name>
    <dbReference type="NCBI Taxonomy" id="2599595"/>
    <lineage>
        <taxon>Bacteria</taxon>
        <taxon>Pseudomonadati</taxon>
        <taxon>Pseudomonadota</taxon>
        <taxon>Gammaproteobacteria</taxon>
        <taxon>Pseudomonadales</taxon>
        <taxon>Pseudomonadaceae</taxon>
        <taxon>Pseudomonas</taxon>
    </lineage>
</organism>
<dbReference type="InterPro" id="IPR015424">
    <property type="entry name" value="PyrdxlP-dep_Trfase"/>
</dbReference>
<keyword evidence="8" id="KW-1185">Reference proteome</keyword>
<dbReference type="AlphaFoldDB" id="A0A7D5HH27"/>
<dbReference type="PIRSF" id="PIRSF000521">
    <property type="entry name" value="Transaminase_4ab_Lys_Orn"/>
    <property type="match status" value="1"/>
</dbReference>
<dbReference type="Gene3D" id="3.40.640.10">
    <property type="entry name" value="Type I PLP-dependent aspartate aminotransferase-like (Major domain)"/>
    <property type="match status" value="1"/>
</dbReference>
<dbReference type="SUPFAM" id="SSF53383">
    <property type="entry name" value="PLP-dependent transferases"/>
    <property type="match status" value="1"/>
</dbReference>
<name>A0A7D5HH27_9PSED</name>
<sequence>MQSLERFIERESNARTYSRNFPGVLSHGALAQVTDSEGRQYLDCLCCAGALALGHNHPFIQQRVIEFLQSGQLQQALDLATPARLAFVDKLFQCLPRAFATQAKVQFCGPTGADGVEAALKLFKTATGRRSVLVFQGAYHGMTHGTLGMMGNIAPRQAISGVPGEIQFLPYPYTFRSPFGAQVDALETERLSLAMLETALSDPESGVCKPALVLLEAVQGEGGCIPASAPWLKGVREITERHGVPLVIDEVQSGIGRTGDMFAFEHAGIVPDAIVVSKAIGGGYPLSLLLYRDAYDQWKPGAHAGTFRGNQIALVSGLATLEYIEQTNLLAHVRQVGAQLKEGLLDIQSRYPCIGDVRGRGLMLGVELVDADAQPDALGHPRGATQLAASVKKACLQAGLIIESGGRNNAVLRFLPPLVITALEIQTLLARFEQALAACAPARARPLSAPGFAEVQP</sequence>
<evidence type="ECO:0000256" key="4">
    <source>
        <dbReference type="ARBA" id="ARBA00022679"/>
    </source>
</evidence>
<dbReference type="PROSITE" id="PS00600">
    <property type="entry name" value="AA_TRANSFER_CLASS_3"/>
    <property type="match status" value="1"/>
</dbReference>
<evidence type="ECO:0000256" key="3">
    <source>
        <dbReference type="ARBA" id="ARBA00022576"/>
    </source>
</evidence>
<evidence type="ECO:0000256" key="6">
    <source>
        <dbReference type="RuleBase" id="RU003560"/>
    </source>
</evidence>
<keyword evidence="4" id="KW-0808">Transferase</keyword>
<dbReference type="Proteomes" id="UP000509568">
    <property type="component" value="Chromosome"/>
</dbReference>
<dbReference type="InterPro" id="IPR015421">
    <property type="entry name" value="PyrdxlP-dep_Trfase_major"/>
</dbReference>
<dbReference type="InterPro" id="IPR015422">
    <property type="entry name" value="PyrdxlP-dep_Trfase_small"/>
</dbReference>
<comment type="similarity">
    <text evidence="2 6">Belongs to the class-III pyridoxal-phosphate-dependent aminotransferase family.</text>
</comment>
<dbReference type="InterPro" id="IPR049704">
    <property type="entry name" value="Aminotrans_3_PPA_site"/>
</dbReference>
<dbReference type="InterPro" id="IPR004637">
    <property type="entry name" value="Dat"/>
</dbReference>
<dbReference type="PANTHER" id="PTHR43552">
    <property type="entry name" value="DIAMINOBUTYRATE--2-OXOGLUTARATE AMINOTRANSFERASE"/>
    <property type="match status" value="1"/>
</dbReference>
<dbReference type="Gene3D" id="3.90.1150.10">
    <property type="entry name" value="Aspartate Aminotransferase, domain 1"/>
    <property type="match status" value="1"/>
</dbReference>
<evidence type="ECO:0000313" key="7">
    <source>
        <dbReference type="EMBL" id="QKZ07610.1"/>
    </source>
</evidence>
<reference evidence="7 8" key="1">
    <citation type="submission" date="2020-06" db="EMBL/GenBank/DDBJ databases">
        <title>Pseudomonas eucalypticola sp. nov., an endophyte of Eucalyptus dunnii leaves with biocontrol ability of eucalyptus leaf blight.</title>
        <authorList>
            <person name="Liu Y."/>
            <person name="Song Z."/>
            <person name="Zeng H."/>
            <person name="Lu M."/>
            <person name="Wang X."/>
            <person name="Lian X."/>
            <person name="Zhang Q."/>
        </authorList>
    </citation>
    <scope>NUCLEOTIDE SEQUENCE [LARGE SCALE GENOMIC DNA]</scope>
    <source>
        <strain evidence="7 8">NP-1</strain>
    </source>
</reference>
<protein>
    <submittedName>
        <fullName evidence="7">Diaminobutyrate--2-oxoglutarate transaminase family protein</fullName>
    </submittedName>
</protein>
<dbReference type="GO" id="GO:0008483">
    <property type="term" value="F:transaminase activity"/>
    <property type="evidence" value="ECO:0007669"/>
    <property type="project" value="UniProtKB-KW"/>
</dbReference>
<dbReference type="PANTHER" id="PTHR43552:SF1">
    <property type="entry name" value="DIAMINOBUTYRATE--2-OXOGLUTARATE AMINOTRANSFERASE"/>
    <property type="match status" value="1"/>
</dbReference>